<dbReference type="InterPro" id="IPR011054">
    <property type="entry name" value="Rudment_hybrid_motif"/>
</dbReference>
<evidence type="ECO:0000256" key="3">
    <source>
        <dbReference type="ARBA" id="ARBA00022741"/>
    </source>
</evidence>
<comment type="cofactor">
    <cofactor evidence="1">
        <name>biotin</name>
        <dbReference type="ChEBI" id="CHEBI:57586"/>
    </cofactor>
</comment>
<feature type="domain" description="Biotin carboxylation" evidence="9">
    <location>
        <begin position="3"/>
        <end position="448"/>
    </location>
</feature>
<dbReference type="AlphaFoldDB" id="A0A4R2KTC0"/>
<dbReference type="GO" id="GO:0005524">
    <property type="term" value="F:ATP binding"/>
    <property type="evidence" value="ECO:0007669"/>
    <property type="project" value="UniProtKB-UniRule"/>
</dbReference>
<dbReference type="FunFam" id="3.30.1490.20:FF:000003">
    <property type="entry name" value="acetyl-CoA carboxylase isoform X1"/>
    <property type="match status" value="1"/>
</dbReference>
<organism evidence="10 11">
    <name type="scientific">Chromatocurvus halotolerans</name>
    <dbReference type="NCBI Taxonomy" id="1132028"/>
    <lineage>
        <taxon>Bacteria</taxon>
        <taxon>Pseudomonadati</taxon>
        <taxon>Pseudomonadota</taxon>
        <taxon>Gammaproteobacteria</taxon>
        <taxon>Cellvibrionales</taxon>
        <taxon>Halieaceae</taxon>
        <taxon>Chromatocurvus</taxon>
    </lineage>
</organism>
<keyword evidence="11" id="KW-1185">Reference proteome</keyword>
<dbReference type="PANTHER" id="PTHR18866:SF33">
    <property type="entry name" value="METHYLCROTONOYL-COA CARBOXYLASE SUBUNIT ALPHA, MITOCHONDRIAL-RELATED"/>
    <property type="match status" value="1"/>
</dbReference>
<keyword evidence="2" id="KW-0436">Ligase</keyword>
<evidence type="ECO:0000256" key="4">
    <source>
        <dbReference type="ARBA" id="ARBA00022840"/>
    </source>
</evidence>
<evidence type="ECO:0000313" key="10">
    <source>
        <dbReference type="EMBL" id="TCO77064.1"/>
    </source>
</evidence>
<dbReference type="RefSeq" id="WP_117317379.1">
    <property type="nucleotide sequence ID" value="NZ_QQSW01000008.1"/>
</dbReference>
<dbReference type="InterPro" id="IPR005482">
    <property type="entry name" value="Biotin_COase_C"/>
</dbReference>
<evidence type="ECO:0000256" key="6">
    <source>
        <dbReference type="PROSITE-ProRule" id="PRU00409"/>
    </source>
</evidence>
<evidence type="ECO:0000259" key="9">
    <source>
        <dbReference type="PROSITE" id="PS50979"/>
    </source>
</evidence>
<evidence type="ECO:0000256" key="2">
    <source>
        <dbReference type="ARBA" id="ARBA00022598"/>
    </source>
</evidence>
<dbReference type="InterPro" id="IPR050856">
    <property type="entry name" value="Biotin_carboxylase_complex"/>
</dbReference>
<dbReference type="Gene3D" id="3.30.470.20">
    <property type="entry name" value="ATP-grasp fold, B domain"/>
    <property type="match status" value="1"/>
</dbReference>
<dbReference type="InterPro" id="IPR011053">
    <property type="entry name" value="Single_hybrid_motif"/>
</dbReference>
<dbReference type="Proteomes" id="UP000294980">
    <property type="component" value="Unassembled WGS sequence"/>
</dbReference>
<dbReference type="EMBL" id="SLWX01000003">
    <property type="protein sequence ID" value="TCO77064.1"/>
    <property type="molecule type" value="Genomic_DNA"/>
</dbReference>
<dbReference type="PROSITE" id="PS50979">
    <property type="entry name" value="BC"/>
    <property type="match status" value="1"/>
</dbReference>
<dbReference type="PROSITE" id="PS00867">
    <property type="entry name" value="CPSASE_2"/>
    <property type="match status" value="1"/>
</dbReference>
<feature type="domain" description="Lipoyl-binding" evidence="7">
    <location>
        <begin position="582"/>
        <end position="658"/>
    </location>
</feature>
<dbReference type="PANTHER" id="PTHR18866">
    <property type="entry name" value="CARBOXYLASE:PYRUVATE/ACETYL-COA/PROPIONYL-COA CARBOXYLASE"/>
    <property type="match status" value="1"/>
</dbReference>
<evidence type="ECO:0000256" key="1">
    <source>
        <dbReference type="ARBA" id="ARBA00001953"/>
    </source>
</evidence>
<dbReference type="InterPro" id="IPR005481">
    <property type="entry name" value="BC-like_N"/>
</dbReference>
<dbReference type="InterPro" id="IPR011764">
    <property type="entry name" value="Biotin_carboxylation_dom"/>
</dbReference>
<evidence type="ECO:0000259" key="7">
    <source>
        <dbReference type="PROSITE" id="PS50968"/>
    </source>
</evidence>
<dbReference type="CDD" id="cd06850">
    <property type="entry name" value="biotinyl_domain"/>
    <property type="match status" value="1"/>
</dbReference>
<dbReference type="OrthoDB" id="9763189at2"/>
<dbReference type="GO" id="GO:0016874">
    <property type="term" value="F:ligase activity"/>
    <property type="evidence" value="ECO:0007669"/>
    <property type="project" value="UniProtKB-KW"/>
</dbReference>
<evidence type="ECO:0000313" key="11">
    <source>
        <dbReference type="Proteomes" id="UP000294980"/>
    </source>
</evidence>
<evidence type="ECO:0000259" key="8">
    <source>
        <dbReference type="PROSITE" id="PS50975"/>
    </source>
</evidence>
<accession>A0A4R2KTC0</accession>
<dbReference type="Gene3D" id="2.40.50.100">
    <property type="match status" value="1"/>
</dbReference>
<dbReference type="PROSITE" id="PS50975">
    <property type="entry name" value="ATP_GRASP"/>
    <property type="match status" value="1"/>
</dbReference>
<feature type="domain" description="ATP-grasp" evidence="8">
    <location>
        <begin position="122"/>
        <end position="319"/>
    </location>
</feature>
<dbReference type="InterPro" id="IPR016185">
    <property type="entry name" value="PreATP-grasp_dom_sf"/>
</dbReference>
<reference evidence="10 11" key="1">
    <citation type="submission" date="2019-03" db="EMBL/GenBank/DDBJ databases">
        <title>Genomic Encyclopedia of Type Strains, Phase IV (KMG-IV): sequencing the most valuable type-strain genomes for metagenomic binning, comparative biology and taxonomic classification.</title>
        <authorList>
            <person name="Goeker M."/>
        </authorList>
    </citation>
    <scope>NUCLEOTIDE SEQUENCE [LARGE SCALE GENOMIC DNA]</scope>
    <source>
        <strain evidence="10 11">DSM 23344</strain>
    </source>
</reference>
<dbReference type="PROSITE" id="PS00866">
    <property type="entry name" value="CPSASE_1"/>
    <property type="match status" value="1"/>
</dbReference>
<proteinExistence type="predicted"/>
<dbReference type="GO" id="GO:0046872">
    <property type="term" value="F:metal ion binding"/>
    <property type="evidence" value="ECO:0007669"/>
    <property type="project" value="InterPro"/>
</dbReference>
<dbReference type="Pfam" id="PF00364">
    <property type="entry name" value="Biotin_lipoyl"/>
    <property type="match status" value="1"/>
</dbReference>
<protein>
    <submittedName>
        <fullName evidence="10">Geranyl-CoA carboxylase alpha subunit</fullName>
    </submittedName>
</protein>
<dbReference type="InterPro" id="IPR000089">
    <property type="entry name" value="Biotin_lipoyl"/>
</dbReference>
<evidence type="ECO:0000256" key="5">
    <source>
        <dbReference type="ARBA" id="ARBA00023267"/>
    </source>
</evidence>
<dbReference type="FunFam" id="3.30.470.20:FF:000028">
    <property type="entry name" value="Methylcrotonoyl-CoA carboxylase subunit alpha, mitochondrial"/>
    <property type="match status" value="1"/>
</dbReference>
<dbReference type="PROSITE" id="PS50968">
    <property type="entry name" value="BIOTINYL_LIPOYL"/>
    <property type="match status" value="1"/>
</dbReference>
<keyword evidence="5" id="KW-0092">Biotin</keyword>
<dbReference type="InterPro" id="IPR011761">
    <property type="entry name" value="ATP-grasp"/>
</dbReference>
<dbReference type="SUPFAM" id="SSF52440">
    <property type="entry name" value="PreATP-grasp domain"/>
    <property type="match status" value="1"/>
</dbReference>
<dbReference type="Pfam" id="PF00289">
    <property type="entry name" value="Biotin_carb_N"/>
    <property type="match status" value="1"/>
</dbReference>
<name>A0A4R2KTC0_9GAMM</name>
<dbReference type="InterPro" id="IPR005479">
    <property type="entry name" value="CPAse_ATP-bd"/>
</dbReference>
<dbReference type="SUPFAM" id="SSF51246">
    <property type="entry name" value="Rudiment single hybrid motif"/>
    <property type="match status" value="1"/>
</dbReference>
<dbReference type="SMART" id="SM00878">
    <property type="entry name" value="Biotin_carb_C"/>
    <property type="match status" value="1"/>
</dbReference>
<keyword evidence="3 6" id="KW-0547">Nucleotide-binding</keyword>
<gene>
    <name evidence="10" type="ORF">EV688_10378</name>
</gene>
<dbReference type="Pfam" id="PF02785">
    <property type="entry name" value="Biotin_carb_C"/>
    <property type="match status" value="1"/>
</dbReference>
<dbReference type="SUPFAM" id="SSF51230">
    <property type="entry name" value="Single hybrid motif"/>
    <property type="match status" value="1"/>
</dbReference>
<keyword evidence="4 6" id="KW-0067">ATP-binding</keyword>
<sequence length="660" mass="68969">MTPFDSVLVANRGEIALRILASARAAGHRTVAVYSEADAAAPHVAAADQAVLIGPGPAAESYLDPARILEAAALTGARAIHPGYGFLSENAEFARAVEAAGLVWIGPPPAAMALMASKSAAKRHMQAVGVPCLPGFSADAATDAQLTAAAAEIGVPLMVKASAGGGGRGMRLVESLSALPEALRSARSEAKSAFGDDALILEKALLNPRHVEVQVFSDRHGRHLHLGERDCSVQRRHQKVVEEAPCPVLSDALRKAMGNAAIAAAQSIDYVGAGTVEFLLEENGQFHFLEMNTRLQVEHPVTEAVTGLDLVDLQLRVAAGEPLPLTQAEVRFDGHAIEVRLYAEDPAAGFLPSTGRIETWRPPEGAGIRVDAGLREGQVISPLYDPMLAKLVAHGPDRATALRRLRRALDSTVLFGLTHNRDYLRRVLDSSAFVAAAATTSLLDELPPAPDAAVPAPLLAGAAVLQFLADQSRYAAGSGACPSLVGWTGTRDVSTGYDYGSTDSEPRSVQVTQRDTSCFRVSVEGVEHGVALLASLAPGRVRLRIDAVEETLDYCCGVDGRIDLQWRGDGCTLVNRLALAVTAQAGSGEGSVIAPMHGHVVSLSVAVGEPVAQGAAVAVMEAMKMEHRLSAAIAGTVRAIHVTPGAQVATGDIVLEIGPD</sequence>
<dbReference type="SUPFAM" id="SSF56059">
    <property type="entry name" value="Glutathione synthetase ATP-binding domain-like"/>
    <property type="match status" value="1"/>
</dbReference>
<comment type="caution">
    <text evidence="10">The sequence shown here is derived from an EMBL/GenBank/DDBJ whole genome shotgun (WGS) entry which is preliminary data.</text>
</comment>
<dbReference type="Pfam" id="PF02786">
    <property type="entry name" value="CPSase_L_D2"/>
    <property type="match status" value="1"/>
</dbReference>